<evidence type="ECO:0000259" key="1">
    <source>
        <dbReference type="Pfam" id="PF09699"/>
    </source>
</evidence>
<feature type="domain" description="Doubled CXXCH motif" evidence="1">
    <location>
        <begin position="338"/>
        <end position="377"/>
    </location>
</feature>
<proteinExistence type="predicted"/>
<dbReference type="OrthoDB" id="9771829at2"/>
<dbReference type="KEGG" id="dfl:DFE_0464"/>
<name>A0A2Z6AVE5_9BACT</name>
<organism evidence="2 3">
    <name type="scientific">Desulfovibrio ferrophilus</name>
    <dbReference type="NCBI Taxonomy" id="241368"/>
    <lineage>
        <taxon>Bacteria</taxon>
        <taxon>Pseudomonadati</taxon>
        <taxon>Thermodesulfobacteriota</taxon>
        <taxon>Desulfovibrionia</taxon>
        <taxon>Desulfovibrionales</taxon>
        <taxon>Desulfovibrionaceae</taxon>
        <taxon>Desulfovibrio</taxon>
    </lineage>
</organism>
<dbReference type="InterPro" id="IPR036280">
    <property type="entry name" value="Multihaem_cyt_sf"/>
</dbReference>
<evidence type="ECO:0000313" key="2">
    <source>
        <dbReference type="EMBL" id="BBD07190.1"/>
    </source>
</evidence>
<dbReference type="Pfam" id="PF09699">
    <property type="entry name" value="Paired_CXXCH_1"/>
    <property type="match status" value="1"/>
</dbReference>
<sequence length="378" mass="39498">MRRRRGVVAWVLAWLAVLMLLALASTLGARVSGPCSDCHTMHNSQDAAPMAYGFTGSSYEAKSDPNANLLITDCLGCHSALDGSTWKDSTTGAPIVFNTSEPNYGASSDGGTTRQGLAAGNFYWAGQDDANGHNIMAADGSLSTAPGNSVGCGGDSCHNNLDRPYGGAGFLNGRSACTGCHMVSGSVSPSVTGWHHKDDAGPIVNTAEQGWYRFLAGHETGDGHGVAGLEDDDWEHTTSSSDHNEYLGSTGDKTDSQAMAREGNTMSGFCAGCHGNFHEQNTSPAGSSPWIRHPSDAVIPAGGEYTAFIAYDPLVPVARASLGGTASPAVTPGSDMVMCLSCHRAHASPYYKMMRWDYRSGDLSTSLSGCGVCHTKKN</sequence>
<keyword evidence="3" id="KW-1185">Reference proteome</keyword>
<dbReference type="InterPro" id="IPR010177">
    <property type="entry name" value="Paired_CXXCH_1"/>
</dbReference>
<accession>A0A2Z6AVE5</accession>
<dbReference type="AlphaFoldDB" id="A0A2Z6AVE5"/>
<evidence type="ECO:0000313" key="3">
    <source>
        <dbReference type="Proteomes" id="UP000269883"/>
    </source>
</evidence>
<protein>
    <submittedName>
        <fullName evidence="2">Doubled CXXCH domain protein</fullName>
    </submittedName>
</protein>
<dbReference type="RefSeq" id="WP_126376189.1">
    <property type="nucleotide sequence ID" value="NZ_AP017378.1"/>
</dbReference>
<dbReference type="EMBL" id="AP017378">
    <property type="protein sequence ID" value="BBD07190.1"/>
    <property type="molecule type" value="Genomic_DNA"/>
</dbReference>
<reference evidence="2 3" key="1">
    <citation type="journal article" date="2018" name="Sci. Adv.">
        <title>Multi-heme cytochromes provide a pathway for survival in energy-limited environments.</title>
        <authorList>
            <person name="Deng X."/>
            <person name="Dohmae N."/>
            <person name="Nealson K.H."/>
            <person name="Hashimoto K."/>
            <person name="Okamoto A."/>
        </authorList>
    </citation>
    <scope>NUCLEOTIDE SEQUENCE [LARGE SCALE GENOMIC DNA]</scope>
    <source>
        <strain evidence="2 3">IS5</strain>
    </source>
</reference>
<dbReference type="SUPFAM" id="SSF48695">
    <property type="entry name" value="Multiheme cytochromes"/>
    <property type="match status" value="1"/>
</dbReference>
<gene>
    <name evidence="2" type="ORF">DFE_0464</name>
</gene>
<dbReference type="Proteomes" id="UP000269883">
    <property type="component" value="Chromosome"/>
</dbReference>